<keyword evidence="1" id="KW-0245">EGF-like domain</keyword>
<sequence length="255" mass="27960">MGLLFWRLLLVLMGCVLVRHTVSSDACEPNPCRNGGSCNRTGYGSEFGLDFECSCPIRYYGIICHYDKCDPGEYPCFNNGTCIMSYDNIHHSYKQACKCTANFHGDYCDLVTCGANALCIHPGTSKILHTRECPAVHVNGYKCVCNSGYAGDGINCTKMCGANATCINTGNCERGPSDHCNEDLGFKCVCNHGYEGDGVVCIKKCDTNAMCIDSNTSQILPTDHCFEPMGLKCVCNQGYEGDGFTCKSEFHKFFR</sequence>
<dbReference type="PANTHER" id="PTHR24033:SF151">
    <property type="entry name" value="NOTCH 2"/>
    <property type="match status" value="1"/>
</dbReference>
<comment type="caution">
    <text evidence="1">Lacks conserved residue(s) required for the propagation of feature annotation.</text>
</comment>
<evidence type="ECO:0000256" key="1">
    <source>
        <dbReference type="PROSITE-ProRule" id="PRU00076"/>
    </source>
</evidence>
<evidence type="ECO:0000313" key="4">
    <source>
        <dbReference type="Proteomes" id="UP000085678"/>
    </source>
</evidence>
<evidence type="ECO:0000259" key="3">
    <source>
        <dbReference type="PROSITE" id="PS50026"/>
    </source>
</evidence>
<organism evidence="4 5">
    <name type="scientific">Lingula anatina</name>
    <name type="common">Brachiopod</name>
    <name type="synonym">Lingula unguis</name>
    <dbReference type="NCBI Taxonomy" id="7574"/>
    <lineage>
        <taxon>Eukaryota</taxon>
        <taxon>Metazoa</taxon>
        <taxon>Spiralia</taxon>
        <taxon>Lophotrochozoa</taxon>
        <taxon>Brachiopoda</taxon>
        <taxon>Linguliformea</taxon>
        <taxon>Lingulata</taxon>
        <taxon>Lingulida</taxon>
        <taxon>Linguloidea</taxon>
        <taxon>Lingulidae</taxon>
        <taxon>Lingula</taxon>
    </lineage>
</organism>
<gene>
    <name evidence="5" type="primary">LOC106179525</name>
</gene>
<feature type="signal peptide" evidence="2">
    <location>
        <begin position="1"/>
        <end position="24"/>
    </location>
</feature>
<keyword evidence="4" id="KW-1185">Reference proteome</keyword>
<keyword evidence="1" id="KW-1015">Disulfide bond</keyword>
<dbReference type="SMART" id="SM00181">
    <property type="entry name" value="EGF"/>
    <property type="match status" value="5"/>
</dbReference>
<protein>
    <submittedName>
        <fullName evidence="5">Protein jagged-1a isoform X1</fullName>
    </submittedName>
</protein>
<dbReference type="InParanoid" id="A0A1S3K880"/>
<dbReference type="KEGG" id="lak:106179525"/>
<feature type="disulfide bond" evidence="1">
    <location>
        <begin position="55"/>
        <end position="64"/>
    </location>
</feature>
<name>A0A1S3K880_LINAN</name>
<dbReference type="InterPro" id="IPR000742">
    <property type="entry name" value="EGF"/>
</dbReference>
<dbReference type="GeneID" id="106179525"/>
<dbReference type="PROSITE" id="PS00022">
    <property type="entry name" value="EGF_1"/>
    <property type="match status" value="2"/>
</dbReference>
<proteinExistence type="predicted"/>
<dbReference type="Gene3D" id="2.10.25.10">
    <property type="entry name" value="Laminin"/>
    <property type="match status" value="5"/>
</dbReference>
<dbReference type="Proteomes" id="UP000085678">
    <property type="component" value="Unplaced"/>
</dbReference>
<dbReference type="SUPFAM" id="SSF57196">
    <property type="entry name" value="EGF/Laminin"/>
    <property type="match status" value="2"/>
</dbReference>
<feature type="domain" description="EGF-like" evidence="3">
    <location>
        <begin position="66"/>
        <end position="109"/>
    </location>
</feature>
<evidence type="ECO:0000313" key="5">
    <source>
        <dbReference type="RefSeq" id="XP_013418649.1"/>
    </source>
</evidence>
<dbReference type="OrthoDB" id="406708at2759"/>
<reference evidence="5" key="1">
    <citation type="submission" date="2025-08" db="UniProtKB">
        <authorList>
            <consortium name="RefSeq"/>
        </authorList>
    </citation>
    <scope>IDENTIFICATION</scope>
    <source>
        <tissue evidence="5">Gonads</tissue>
    </source>
</reference>
<dbReference type="InterPro" id="IPR051830">
    <property type="entry name" value="NOTCH_homolog"/>
</dbReference>
<dbReference type="STRING" id="7574.A0A1S3K880"/>
<dbReference type="PROSITE" id="PS50026">
    <property type="entry name" value="EGF_3"/>
    <property type="match status" value="2"/>
</dbReference>
<evidence type="ECO:0000256" key="2">
    <source>
        <dbReference type="SAM" id="SignalP"/>
    </source>
</evidence>
<dbReference type="Pfam" id="PF00008">
    <property type="entry name" value="EGF"/>
    <property type="match status" value="1"/>
</dbReference>
<feature type="domain" description="EGF-like" evidence="3">
    <location>
        <begin position="23"/>
        <end position="65"/>
    </location>
</feature>
<feature type="chain" id="PRO_5010219115" evidence="2">
    <location>
        <begin position="25"/>
        <end position="255"/>
    </location>
</feature>
<keyword evidence="2" id="KW-0732">Signal</keyword>
<dbReference type="PANTHER" id="PTHR24033">
    <property type="entry name" value="EGF-LIKE DOMAIN-CONTAINING PROTEIN"/>
    <property type="match status" value="1"/>
</dbReference>
<dbReference type="RefSeq" id="XP_013418649.1">
    <property type="nucleotide sequence ID" value="XM_013563195.1"/>
</dbReference>
<dbReference type="AlphaFoldDB" id="A0A1S3K880"/>
<accession>A0A1S3K880</accession>
<feature type="disulfide bond" evidence="1">
    <location>
        <begin position="99"/>
        <end position="108"/>
    </location>
</feature>